<feature type="coiled-coil region" evidence="12">
    <location>
        <begin position="1061"/>
        <end position="1169"/>
    </location>
</feature>
<dbReference type="Pfam" id="PF00225">
    <property type="entry name" value="Kinesin"/>
    <property type="match status" value="1"/>
</dbReference>
<dbReference type="OrthoDB" id="3176171at2759"/>
<feature type="compositionally biased region" description="Basic and acidic residues" evidence="13">
    <location>
        <begin position="1566"/>
        <end position="1579"/>
    </location>
</feature>
<dbReference type="InterPro" id="IPR038185">
    <property type="entry name" value="MyTH4_dom_sf"/>
</dbReference>
<feature type="binding site" evidence="11">
    <location>
        <begin position="1285"/>
        <end position="1292"/>
    </location>
    <ligand>
        <name>ATP</name>
        <dbReference type="ChEBI" id="CHEBI:30616"/>
    </ligand>
</feature>
<keyword evidence="4 11" id="KW-0547">Nucleotide-binding</keyword>
<keyword evidence="7 12" id="KW-0175">Coiled coil</keyword>
<dbReference type="EMBL" id="SMOL01000081">
    <property type="protein sequence ID" value="KAB2634259.1"/>
    <property type="molecule type" value="Genomic_DNA"/>
</dbReference>
<feature type="domain" description="FERM" evidence="14">
    <location>
        <begin position="594"/>
        <end position="908"/>
    </location>
</feature>
<dbReference type="Proteomes" id="UP000327157">
    <property type="component" value="Unassembled WGS sequence"/>
</dbReference>
<evidence type="ECO:0000256" key="12">
    <source>
        <dbReference type="SAM" id="Coils"/>
    </source>
</evidence>
<dbReference type="Gene3D" id="1.20.80.10">
    <property type="match status" value="1"/>
</dbReference>
<dbReference type="InterPro" id="IPR011993">
    <property type="entry name" value="PH-like_dom_sf"/>
</dbReference>
<evidence type="ECO:0000256" key="1">
    <source>
        <dbReference type="ARBA" id="ARBA00004245"/>
    </source>
</evidence>
<dbReference type="GO" id="GO:0005524">
    <property type="term" value="F:ATP binding"/>
    <property type="evidence" value="ECO:0007669"/>
    <property type="project" value="UniProtKB-UniRule"/>
</dbReference>
<feature type="domain" description="MyTH4" evidence="16">
    <location>
        <begin position="429"/>
        <end position="589"/>
    </location>
</feature>
<dbReference type="GO" id="GO:0016491">
    <property type="term" value="F:oxidoreductase activity"/>
    <property type="evidence" value="ECO:0007669"/>
    <property type="project" value="InterPro"/>
</dbReference>
<dbReference type="SUPFAM" id="SSF52540">
    <property type="entry name" value="P-loop containing nucleoside triphosphate hydrolases"/>
    <property type="match status" value="1"/>
</dbReference>
<dbReference type="Gene3D" id="3.10.20.90">
    <property type="entry name" value="Phosphatidylinositol 3-kinase Catalytic Subunit, Chain A, domain 1"/>
    <property type="match status" value="1"/>
</dbReference>
<dbReference type="CDD" id="cd14473">
    <property type="entry name" value="FERM_B-lobe"/>
    <property type="match status" value="1"/>
</dbReference>
<dbReference type="InterPro" id="IPR027640">
    <property type="entry name" value="Kinesin-like_fam"/>
</dbReference>
<dbReference type="CDD" id="cd13200">
    <property type="entry name" value="FERM_C_KCBP"/>
    <property type="match status" value="1"/>
</dbReference>
<dbReference type="InterPro" id="IPR019748">
    <property type="entry name" value="FERM_central"/>
</dbReference>
<reference evidence="17 18" key="1">
    <citation type="submission" date="2019-09" db="EMBL/GenBank/DDBJ databases">
        <authorList>
            <person name="Ou C."/>
        </authorList>
    </citation>
    <scope>NUCLEOTIDE SEQUENCE [LARGE SCALE GENOMIC DNA]</scope>
    <source>
        <strain evidence="17">S2</strain>
        <tissue evidence="17">Leaf</tissue>
    </source>
</reference>
<dbReference type="SUPFAM" id="SSF47031">
    <property type="entry name" value="Second domain of FERM"/>
    <property type="match status" value="1"/>
</dbReference>
<dbReference type="SMART" id="SM00295">
    <property type="entry name" value="B41"/>
    <property type="match status" value="1"/>
</dbReference>
<organism evidence="17 18">
    <name type="scientific">Pyrus ussuriensis x Pyrus communis</name>
    <dbReference type="NCBI Taxonomy" id="2448454"/>
    <lineage>
        <taxon>Eukaryota</taxon>
        <taxon>Viridiplantae</taxon>
        <taxon>Streptophyta</taxon>
        <taxon>Embryophyta</taxon>
        <taxon>Tracheophyta</taxon>
        <taxon>Spermatophyta</taxon>
        <taxon>Magnoliopsida</taxon>
        <taxon>eudicotyledons</taxon>
        <taxon>Gunneridae</taxon>
        <taxon>Pentapetalae</taxon>
        <taxon>rosids</taxon>
        <taxon>fabids</taxon>
        <taxon>Rosales</taxon>
        <taxon>Rosaceae</taxon>
        <taxon>Amygdaloideae</taxon>
        <taxon>Maleae</taxon>
        <taxon>Pyrus</taxon>
    </lineage>
</organism>
<proteinExistence type="inferred from homology"/>
<dbReference type="FunFam" id="3.10.20.90:FF:000090">
    <property type="entry name" value="Kinesin-like calmodulin-binding protein (ZWICHEL)"/>
    <property type="match status" value="1"/>
</dbReference>
<feature type="domain" description="Kinesin motor" evidence="15">
    <location>
        <begin position="1204"/>
        <end position="1525"/>
    </location>
</feature>
<dbReference type="FunFam" id="1.25.40.530:FF:000005">
    <property type="entry name" value="Kinesin-like calmodulin-binding protein (ZWICHEL)"/>
    <property type="match status" value="1"/>
</dbReference>
<sequence length="1579" mass="178617">MGRRIMEWAARSDYMGGIPRKMVLTTVGGMAKAVVSLFNSTTVHNADTLLRLVRSRPNGVPLVTVSNHMSTMDDPFLWAFKGFPITNANLSRWVLAAEDICFKNSMLSYFFRVGKCIPITRGGGIYQEHMNEALERLSEGSWLHTFPEGKVYQEDAPIRRLKWGTASLIARASVTPIVLPIVHTGFEQVMPDKFHRGKRPPFPLWNKDIKIIVGEPMELDLPEMRQMATSLSRKTSHTTLGWPSSCPGGLDEAAQKHLYSAISEKIQDVMERLRIFAKSFSKSKDQNLCYWFWEVCVCVSVCGGCTEMTMDLHPSMAQSVRTSRSSFSSSNGNGNTTPLHSSAAAAFANGDDYDSDSSSLAPQTPRTLSMDIPAELAGAIPLIDRFQVEGFLRLMQKQIQSAGKRGFFTKKSVGPQPRERFTFEDMLCYQKDPIPTSLLKINSDLVSRAMKLFQIILKYMGVDSSDDRVTPASLDERIELVGKMFKQTLKRTELRDELFVQISKQTRNNPDKQYLIKAWELMYLCSSSMPPSKDIGGYLSEYVHNVAHGVNIDSEVRVLAINTLNALKRSVKAGPRHTIPGREEIEALLTGRKLTTIVFFLDETFEEITYEMATTVADAVEELAGVIKLSALSSFSLFECRKVVTGSKSPDPGNEEYIGLDDNKYIGDLLAELKAAKDRSKGEILHCKLTFKKKLFRESDEAVTDPMFVQLSYVQLQHDYILGNYPVGRDDAAQLSALQILVDIGFLRNPESCTDWNLLLERFLPRQIAITRAKREWEFDILSRYHSMENLTKDDARQQFLRILRQLPYGNSVFFSVRKIDDPIGLLPGKIILGINKRGVHFFRPVPKEYLHSAELRDIMQFGSSNTAVFFKMRVAGVLHIFQFETKQGEEICVALQTHINDVMLRRYSKARPAASGSTNGELSNNVKPSDDEVYEKRIQDLSKAVEESQRNADQLLEELGEKQKQEANMQEELESLKQSLAFEKQNLTEVRCDHDRLRSLCDEKDMALQAALLEKKSLEARLQNLGNQLAEKNNKTQQVGGINHALQKLEDEIKLRGEELLAKEKTIRRLSDEKISLEQRLSGLEKTKSVEIDSVGKKFEQERRALKLQVFELEKKLEGVNQELAGLKSTLATKNSEVAELQSSLKELEELREMKEDIDRKNEQTAAILRMQGAQLAEMEVLYKEEQLLRKRYFNTIEDMKGKIRVFCRLRPLSEKEITEKERDTVKSVDEFTIEHPWKDDKLKQHMYDRVFDGNATQEDVFEDTRYLVQSAVDGYNVCIFAYGQTGSGKTYTIYGSETNPGLTPRATAELFKILRRENNKFSFSLKAYMLELYQDTLVDLLLPKNAKRLKLEIKKDSKGMVSVENVTVLSISSHDELKSVIQRGSERRHTAGTQMNDESSRSHLIVSVVIESTNLQTQSVARGKLSFVDLAGSERIKKSGSSGSQLKEAQSINKSLSALGDVISSLSSGGQHIPYRNHKLTMLMSDSLGGNAKTLMFVNVSPAESNVDETYNSLMYASRVRSIVNDPSKNVSSKEIMRLKKLVAYWKEQAGKRGDDEDLEEIQDERPVKDRDGCHSM</sequence>
<protein>
    <recommendedName>
        <fullName evidence="10">Kinesin-like calmodulin-binding protein</fullName>
    </recommendedName>
</protein>
<evidence type="ECO:0000256" key="4">
    <source>
        <dbReference type="ARBA" id="ARBA00022741"/>
    </source>
</evidence>
<dbReference type="GO" id="GO:0003777">
    <property type="term" value="F:microtubule motor activity"/>
    <property type="evidence" value="ECO:0007669"/>
    <property type="project" value="InterPro"/>
</dbReference>
<evidence type="ECO:0000256" key="9">
    <source>
        <dbReference type="ARBA" id="ARBA00023212"/>
    </source>
</evidence>
<feature type="coiled-coil region" evidence="12">
    <location>
        <begin position="932"/>
        <end position="1036"/>
    </location>
</feature>
<dbReference type="SUPFAM" id="SSF69593">
    <property type="entry name" value="Glycerol-3-phosphate (1)-acyltransferase"/>
    <property type="match status" value="1"/>
</dbReference>
<dbReference type="InterPro" id="IPR036961">
    <property type="entry name" value="Kinesin_motor_dom_sf"/>
</dbReference>
<evidence type="ECO:0000256" key="7">
    <source>
        <dbReference type="ARBA" id="ARBA00023054"/>
    </source>
</evidence>
<dbReference type="PROSITE" id="PS50057">
    <property type="entry name" value="FERM_3"/>
    <property type="match status" value="1"/>
</dbReference>
<dbReference type="InterPro" id="IPR035963">
    <property type="entry name" value="FERM_2"/>
</dbReference>
<evidence type="ECO:0000259" key="15">
    <source>
        <dbReference type="PROSITE" id="PS50067"/>
    </source>
</evidence>
<evidence type="ECO:0000256" key="11">
    <source>
        <dbReference type="PROSITE-ProRule" id="PRU00283"/>
    </source>
</evidence>
<comment type="subcellular location">
    <subcellularLocation>
        <location evidence="1">Cytoplasm</location>
        <location evidence="1">Cytoskeleton</location>
    </subcellularLocation>
</comment>
<dbReference type="InterPro" id="IPR027417">
    <property type="entry name" value="P-loop_NTPase"/>
</dbReference>
<evidence type="ECO:0000256" key="6">
    <source>
        <dbReference type="ARBA" id="ARBA00022860"/>
    </source>
</evidence>
<feature type="region of interest" description="Disordered" evidence="13">
    <location>
        <begin position="1552"/>
        <end position="1579"/>
    </location>
</feature>
<dbReference type="Gene3D" id="2.30.29.30">
    <property type="entry name" value="Pleckstrin-homology domain (PH domain)/Phosphotyrosine-binding domain (PTB)"/>
    <property type="match status" value="1"/>
</dbReference>
<keyword evidence="3" id="KW-0963">Cytoplasm</keyword>
<dbReference type="InterPro" id="IPR019749">
    <property type="entry name" value="Band_41_domain"/>
</dbReference>
<dbReference type="InterPro" id="IPR019821">
    <property type="entry name" value="Kinesin_motor_CS"/>
</dbReference>
<gene>
    <name evidence="17" type="ORF">D8674_042780</name>
</gene>
<evidence type="ECO:0000256" key="10">
    <source>
        <dbReference type="ARBA" id="ARBA00075899"/>
    </source>
</evidence>
<dbReference type="InterPro" id="IPR014352">
    <property type="entry name" value="FERM/acyl-CoA-bd_prot_sf"/>
</dbReference>
<keyword evidence="9" id="KW-0206">Cytoskeleton</keyword>
<dbReference type="PROSITE" id="PS00411">
    <property type="entry name" value="KINESIN_MOTOR_1"/>
    <property type="match status" value="1"/>
</dbReference>
<dbReference type="InterPro" id="IPR000857">
    <property type="entry name" value="MyTH4_dom"/>
</dbReference>
<dbReference type="InterPro" id="IPR011254">
    <property type="entry name" value="Prismane-like_sf"/>
</dbReference>
<dbReference type="FunFam" id="2.30.29.30:FF:000131">
    <property type="entry name" value="Kinesin-like calmodulin-binding protein (ZWICHEL)"/>
    <property type="match status" value="1"/>
</dbReference>
<dbReference type="SMART" id="SM00563">
    <property type="entry name" value="PlsC"/>
    <property type="match status" value="1"/>
</dbReference>
<dbReference type="FunFam" id="3.40.850.10:FF:000041">
    <property type="entry name" value="Kinesin-like calmodulin-binding protein"/>
    <property type="match status" value="1"/>
</dbReference>
<dbReference type="PANTHER" id="PTHR47972:SF16">
    <property type="entry name" value="KINESIN-LIKE PROTEIN"/>
    <property type="match status" value="1"/>
</dbReference>
<accession>A0A5N5I343</accession>
<reference evidence="17 18" key="2">
    <citation type="submission" date="2019-11" db="EMBL/GenBank/DDBJ databases">
        <title>A de novo genome assembly of a pear dwarfing rootstock.</title>
        <authorList>
            <person name="Wang F."/>
            <person name="Wang J."/>
            <person name="Li S."/>
            <person name="Zhang Y."/>
            <person name="Fang M."/>
            <person name="Ma L."/>
            <person name="Zhao Y."/>
            <person name="Jiang S."/>
        </authorList>
    </citation>
    <scope>NUCLEOTIDE SEQUENCE [LARGE SCALE GENOMIC DNA]</scope>
    <source>
        <strain evidence="17">S2</strain>
        <tissue evidence="17">Leaf</tissue>
    </source>
</reference>
<dbReference type="PROSITE" id="PS51016">
    <property type="entry name" value="MYTH4"/>
    <property type="match status" value="1"/>
</dbReference>
<comment type="caution">
    <text evidence="17">The sequence shown here is derived from an EMBL/GenBank/DDBJ whole genome shotgun (WGS) entry which is preliminary data.</text>
</comment>
<dbReference type="InterPro" id="IPR001752">
    <property type="entry name" value="Kinesin_motor_dom"/>
</dbReference>
<dbReference type="GO" id="GO:0016746">
    <property type="term" value="F:acyltransferase activity"/>
    <property type="evidence" value="ECO:0007669"/>
    <property type="project" value="InterPro"/>
</dbReference>
<dbReference type="Pfam" id="PF00784">
    <property type="entry name" value="MyTH4"/>
    <property type="match status" value="1"/>
</dbReference>
<dbReference type="Pfam" id="PF02174">
    <property type="entry name" value="IRS"/>
    <property type="match status" value="1"/>
</dbReference>
<dbReference type="SMART" id="SM00129">
    <property type="entry name" value="KISc"/>
    <property type="match status" value="1"/>
</dbReference>
<dbReference type="PROSITE" id="PS50067">
    <property type="entry name" value="KINESIN_MOTOR_2"/>
    <property type="match status" value="1"/>
</dbReference>
<evidence type="ECO:0000313" key="18">
    <source>
        <dbReference type="Proteomes" id="UP000327157"/>
    </source>
</evidence>
<dbReference type="InterPro" id="IPR002123">
    <property type="entry name" value="Plipid/glycerol_acylTrfase"/>
</dbReference>
<dbReference type="InterPro" id="IPR000299">
    <property type="entry name" value="FERM_domain"/>
</dbReference>
<comment type="similarity">
    <text evidence="2">Belongs to the TRAFAC class myosin-kinesin ATPase superfamily. Kinesin family. KIN-14 subfamily.</text>
</comment>
<dbReference type="Gene3D" id="1.25.40.530">
    <property type="entry name" value="MyTH4 domain"/>
    <property type="match status" value="1"/>
</dbReference>
<evidence type="ECO:0000256" key="2">
    <source>
        <dbReference type="ARBA" id="ARBA00010899"/>
    </source>
</evidence>
<evidence type="ECO:0000259" key="16">
    <source>
        <dbReference type="PROSITE" id="PS51016"/>
    </source>
</evidence>
<evidence type="ECO:0000256" key="3">
    <source>
        <dbReference type="ARBA" id="ARBA00022490"/>
    </source>
</evidence>
<evidence type="ECO:0000256" key="8">
    <source>
        <dbReference type="ARBA" id="ARBA00023175"/>
    </source>
</evidence>
<dbReference type="PANTHER" id="PTHR47972">
    <property type="entry name" value="KINESIN-LIKE PROTEIN KLP-3"/>
    <property type="match status" value="1"/>
</dbReference>
<dbReference type="InterPro" id="IPR002404">
    <property type="entry name" value="IRS_PTB"/>
</dbReference>
<dbReference type="SUPFAM" id="SSF56821">
    <property type="entry name" value="Prismane protein-like"/>
    <property type="match status" value="1"/>
</dbReference>
<dbReference type="PRINTS" id="PR00380">
    <property type="entry name" value="KINESINHEAVY"/>
</dbReference>
<keyword evidence="5 11" id="KW-0067">ATP-binding</keyword>
<dbReference type="FunFam" id="1.20.80.10:FF:000018">
    <property type="entry name" value="Kinesin-like calmodulin binding protein"/>
    <property type="match status" value="1"/>
</dbReference>
<dbReference type="Gene3D" id="6.10.250.760">
    <property type="match status" value="1"/>
</dbReference>
<name>A0A5N5I343_9ROSA</name>
<dbReference type="Pfam" id="PF01553">
    <property type="entry name" value="Acyltransferase"/>
    <property type="match status" value="1"/>
</dbReference>
<keyword evidence="18" id="KW-1185">Reference proteome</keyword>
<evidence type="ECO:0000259" key="14">
    <source>
        <dbReference type="PROSITE" id="PS50057"/>
    </source>
</evidence>
<evidence type="ECO:0000256" key="13">
    <source>
        <dbReference type="SAM" id="MobiDB-lite"/>
    </source>
</evidence>
<dbReference type="GO" id="GO:0005856">
    <property type="term" value="C:cytoskeleton"/>
    <property type="evidence" value="ECO:0007669"/>
    <property type="project" value="UniProtKB-SubCell"/>
</dbReference>
<dbReference type="SMART" id="SM00139">
    <property type="entry name" value="MyTH4"/>
    <property type="match status" value="1"/>
</dbReference>
<dbReference type="Gene3D" id="3.40.850.10">
    <property type="entry name" value="Kinesin motor domain"/>
    <property type="match status" value="1"/>
</dbReference>
<dbReference type="SUPFAM" id="SSF50729">
    <property type="entry name" value="PH domain-like"/>
    <property type="match status" value="1"/>
</dbReference>
<dbReference type="GO" id="GO:0007018">
    <property type="term" value="P:microtubule-based movement"/>
    <property type="evidence" value="ECO:0007669"/>
    <property type="project" value="InterPro"/>
</dbReference>
<dbReference type="GO" id="GO:0005516">
    <property type="term" value="F:calmodulin binding"/>
    <property type="evidence" value="ECO:0007669"/>
    <property type="project" value="UniProtKB-KW"/>
</dbReference>
<dbReference type="GO" id="GO:0008017">
    <property type="term" value="F:microtubule binding"/>
    <property type="evidence" value="ECO:0007669"/>
    <property type="project" value="InterPro"/>
</dbReference>
<dbReference type="CDD" id="cd07989">
    <property type="entry name" value="LPLAT_AGPAT-like"/>
    <property type="match status" value="1"/>
</dbReference>
<evidence type="ECO:0000313" key="17">
    <source>
        <dbReference type="EMBL" id="KAB2634259.1"/>
    </source>
</evidence>
<keyword evidence="8 11" id="KW-0505">Motor protein</keyword>
<evidence type="ECO:0000256" key="5">
    <source>
        <dbReference type="ARBA" id="ARBA00022840"/>
    </source>
</evidence>
<dbReference type="CDD" id="cd01366">
    <property type="entry name" value="KISc_C_terminal"/>
    <property type="match status" value="1"/>
</dbReference>
<dbReference type="Pfam" id="PF00373">
    <property type="entry name" value="FERM_M"/>
    <property type="match status" value="1"/>
</dbReference>
<keyword evidence="6" id="KW-0112">Calmodulin-binding</keyword>